<sequence length="464" mass="50145">MEEPPSSLSSPALPLDMVVEIAERSDPITLLRCAAACRHLRRVICGAAGFSRNLRLRNADGFVPGLLRGFFLQPRRPSPDPDYQPLRFVAAGHAIVGGGGGADQIRSFVSSSDHVYGSIHWRIEPVAARGGFVVLRTGDSSGKVCNPMTGYVRCIDMPRPWSSGSYLLLTGDDAGVTSELHPYRLLSVSLHLTGTGRERRRIHVEMEALSPDAGSWGPTTAIPVEIAGGGEYGSPRALLIRTPAVVDGVALLPRRPPIACLRPPIPAPPVALRLLHPLRRSLRRNPRSGVQNFRRRSRGCRPNSGCYRRARARQTFRRGSSCWCPPSSCGGGDRKSLALLVGRRTQVEIWAMNFGGGCGASARSAPRLLSVSCTRVVDLTTTGVHRSPCSPPLPVPESDEVFVWSGEASGAVVLRLRGTLCLLDRRTMAVRALGEDFSEFRDGPNGVFLPYEIGVSSWVPSISP</sequence>
<dbReference type="Proteomes" id="UP000007752">
    <property type="component" value="Chromosome 12"/>
</dbReference>
<feature type="domain" description="F-box" evidence="1">
    <location>
        <begin position="13"/>
        <end position="52"/>
    </location>
</feature>
<dbReference type="EMBL" id="CM000149">
    <property type="protein sequence ID" value="EAZ20420.1"/>
    <property type="molecule type" value="Genomic_DNA"/>
</dbReference>
<reference evidence="2" key="1">
    <citation type="journal article" date="2005" name="PLoS Biol.">
        <title>The genomes of Oryza sativa: a history of duplications.</title>
        <authorList>
            <person name="Yu J."/>
            <person name="Wang J."/>
            <person name="Lin W."/>
            <person name="Li S."/>
            <person name="Li H."/>
            <person name="Zhou J."/>
            <person name="Ni P."/>
            <person name="Dong W."/>
            <person name="Hu S."/>
            <person name="Zeng C."/>
            <person name="Zhang J."/>
            <person name="Zhang Y."/>
            <person name="Li R."/>
            <person name="Xu Z."/>
            <person name="Li S."/>
            <person name="Li X."/>
            <person name="Zheng H."/>
            <person name="Cong L."/>
            <person name="Lin L."/>
            <person name="Yin J."/>
            <person name="Geng J."/>
            <person name="Li G."/>
            <person name="Shi J."/>
            <person name="Liu J."/>
            <person name="Lv H."/>
            <person name="Li J."/>
            <person name="Wang J."/>
            <person name="Deng Y."/>
            <person name="Ran L."/>
            <person name="Shi X."/>
            <person name="Wang X."/>
            <person name="Wu Q."/>
            <person name="Li C."/>
            <person name="Ren X."/>
            <person name="Wang J."/>
            <person name="Wang X."/>
            <person name="Li D."/>
            <person name="Liu D."/>
            <person name="Zhang X."/>
            <person name="Ji Z."/>
            <person name="Zhao W."/>
            <person name="Sun Y."/>
            <person name="Zhang Z."/>
            <person name="Bao J."/>
            <person name="Han Y."/>
            <person name="Dong L."/>
            <person name="Ji J."/>
            <person name="Chen P."/>
            <person name="Wu S."/>
            <person name="Liu J."/>
            <person name="Xiao Y."/>
            <person name="Bu D."/>
            <person name="Tan J."/>
            <person name="Yang L."/>
            <person name="Ye C."/>
            <person name="Zhang J."/>
            <person name="Xu J."/>
            <person name="Zhou Y."/>
            <person name="Yu Y."/>
            <person name="Zhang B."/>
            <person name="Zhuang S."/>
            <person name="Wei H."/>
            <person name="Liu B."/>
            <person name="Lei M."/>
            <person name="Yu H."/>
            <person name="Li Y."/>
            <person name="Xu H."/>
            <person name="Wei S."/>
            <person name="He X."/>
            <person name="Fang L."/>
            <person name="Zhang Z."/>
            <person name="Zhang Y."/>
            <person name="Huang X."/>
            <person name="Su Z."/>
            <person name="Tong W."/>
            <person name="Li J."/>
            <person name="Tong Z."/>
            <person name="Li S."/>
            <person name="Ye J."/>
            <person name="Wang L."/>
            <person name="Fang L."/>
            <person name="Lei T."/>
            <person name="Chen C."/>
            <person name="Chen H."/>
            <person name="Xu Z."/>
            <person name="Li H."/>
            <person name="Huang H."/>
            <person name="Zhang F."/>
            <person name="Xu H."/>
            <person name="Li N."/>
            <person name="Zhao C."/>
            <person name="Li S."/>
            <person name="Dong L."/>
            <person name="Huang Y."/>
            <person name="Li L."/>
            <person name="Xi Y."/>
            <person name="Qi Q."/>
            <person name="Li W."/>
            <person name="Zhang B."/>
            <person name="Hu W."/>
            <person name="Zhang Y."/>
            <person name="Tian X."/>
            <person name="Jiao Y."/>
            <person name="Liang X."/>
            <person name="Jin J."/>
            <person name="Gao L."/>
            <person name="Zheng W."/>
            <person name="Hao B."/>
            <person name="Liu S."/>
            <person name="Wang W."/>
            <person name="Yuan L."/>
            <person name="Cao M."/>
            <person name="McDermott J."/>
            <person name="Samudrala R."/>
            <person name="Wang J."/>
            <person name="Wong G.K."/>
            <person name="Yang H."/>
        </authorList>
    </citation>
    <scope>NUCLEOTIDE SEQUENCE [LARGE SCALE GENOMIC DNA]</scope>
</reference>
<gene>
    <name evidence="2" type="ORF">OsJ_36029</name>
</gene>
<dbReference type="PANTHER" id="PTHR35828:SF28">
    <property type="entry name" value="F-BOX DOMAIN CONTAINING PROTEIN"/>
    <property type="match status" value="1"/>
</dbReference>
<evidence type="ECO:0000313" key="2">
    <source>
        <dbReference type="EMBL" id="EAZ20420.1"/>
    </source>
</evidence>
<organism evidence="2">
    <name type="scientific">Oryza sativa subsp. japonica</name>
    <name type="common">Rice</name>
    <dbReference type="NCBI Taxonomy" id="39947"/>
    <lineage>
        <taxon>Eukaryota</taxon>
        <taxon>Viridiplantae</taxon>
        <taxon>Streptophyta</taxon>
        <taxon>Embryophyta</taxon>
        <taxon>Tracheophyta</taxon>
        <taxon>Spermatophyta</taxon>
        <taxon>Magnoliopsida</taxon>
        <taxon>Liliopsida</taxon>
        <taxon>Poales</taxon>
        <taxon>Poaceae</taxon>
        <taxon>BOP clade</taxon>
        <taxon>Oryzoideae</taxon>
        <taxon>Oryzeae</taxon>
        <taxon>Oryzinae</taxon>
        <taxon>Oryza</taxon>
        <taxon>Oryza sativa</taxon>
    </lineage>
</organism>
<dbReference type="CDD" id="cd09917">
    <property type="entry name" value="F-box_SF"/>
    <property type="match status" value="1"/>
</dbReference>
<name>A3CH57_ORYSJ</name>
<evidence type="ECO:0000259" key="1">
    <source>
        <dbReference type="SMART" id="SM00256"/>
    </source>
</evidence>
<dbReference type="PANTHER" id="PTHR35828">
    <property type="entry name" value="OS08G0203800 PROTEIN-RELATED"/>
    <property type="match status" value="1"/>
</dbReference>
<dbReference type="SMART" id="SM00256">
    <property type="entry name" value="FBOX"/>
    <property type="match status" value="1"/>
</dbReference>
<reference evidence="2" key="2">
    <citation type="submission" date="2008-12" db="EMBL/GenBank/DDBJ databases">
        <title>Improved gene annotation of the rice (Oryza sativa) genomes.</title>
        <authorList>
            <person name="Wang J."/>
            <person name="Li R."/>
            <person name="Fan W."/>
            <person name="Huang Q."/>
            <person name="Zhang J."/>
            <person name="Zhou Y."/>
            <person name="Hu Y."/>
            <person name="Zi S."/>
            <person name="Li J."/>
            <person name="Ni P."/>
            <person name="Zheng H."/>
            <person name="Zhang Y."/>
            <person name="Zhao M."/>
            <person name="Hao Q."/>
            <person name="McDermott J."/>
            <person name="Samudrala R."/>
            <person name="Kristiansen K."/>
            <person name="Wong G.K.-S."/>
        </authorList>
    </citation>
    <scope>NUCLEOTIDE SEQUENCE</scope>
</reference>
<accession>A3CH57</accession>
<dbReference type="InterPro" id="IPR001810">
    <property type="entry name" value="F-box_dom"/>
</dbReference>
<dbReference type="SUPFAM" id="SSF81383">
    <property type="entry name" value="F-box domain"/>
    <property type="match status" value="1"/>
</dbReference>
<dbReference type="InterPro" id="IPR036047">
    <property type="entry name" value="F-box-like_dom_sf"/>
</dbReference>
<protein>
    <recommendedName>
        <fullName evidence="1">F-box domain-containing protein</fullName>
    </recommendedName>
</protein>
<dbReference type="AlphaFoldDB" id="A3CH57"/>
<proteinExistence type="predicted"/>